<feature type="region of interest" description="Disordered" evidence="1">
    <location>
        <begin position="43"/>
        <end position="172"/>
    </location>
</feature>
<feature type="region of interest" description="Disordered" evidence="1">
    <location>
        <begin position="225"/>
        <end position="293"/>
    </location>
</feature>
<proteinExistence type="predicted"/>
<feature type="compositionally biased region" description="Basic and acidic residues" evidence="1">
    <location>
        <begin position="45"/>
        <end position="62"/>
    </location>
</feature>
<name>A0A168BMW7_9HYPO</name>
<dbReference type="EMBL" id="AZGY01000009">
    <property type="protein sequence ID" value="KZZ95506.1"/>
    <property type="molecule type" value="Genomic_DNA"/>
</dbReference>
<accession>A0A168BMW7</accession>
<feature type="compositionally biased region" description="Basic and acidic residues" evidence="1">
    <location>
        <begin position="270"/>
        <end position="285"/>
    </location>
</feature>
<evidence type="ECO:0000313" key="3">
    <source>
        <dbReference type="Proteomes" id="UP000078544"/>
    </source>
</evidence>
<feature type="compositionally biased region" description="Basic and acidic residues" evidence="1">
    <location>
        <begin position="227"/>
        <end position="250"/>
    </location>
</feature>
<sequence length="293" mass="31676">MATITYLEPCSVQDNDGERDGLGTLAWKYSRAHEKEPFKVVGRPAVHDAIDDQGRHGEDNGLKRVKLQRHWLPHDPAHDDEKGRDEERDLQGGADNDGHGEVDAVGLGPLDGADQAAGVADDGHDDEADEAPAHAEGLDEAVDAVDQGVGAKGDAERGQHEHDAAGEPGELVGGRVLLLVEQVRVRDGLEVEVDEVEDEQDDGGDAREEQHVLAGVVVGAVVGGVRDVQRRGQDERHARDDHERGQHAGDVDVDVDGGLVQPREEEADAENLRGGRDEKMRESTWRAHHSVAF</sequence>
<protein>
    <submittedName>
        <fullName evidence="2">Uncharacterized protein</fullName>
    </submittedName>
</protein>
<feature type="compositionally biased region" description="Low complexity" evidence="1">
    <location>
        <begin position="111"/>
        <end position="120"/>
    </location>
</feature>
<evidence type="ECO:0000313" key="2">
    <source>
        <dbReference type="EMBL" id="KZZ95506.1"/>
    </source>
</evidence>
<feature type="compositionally biased region" description="Basic and acidic residues" evidence="1">
    <location>
        <begin position="153"/>
        <end position="165"/>
    </location>
</feature>
<feature type="compositionally biased region" description="Basic and acidic residues" evidence="1">
    <location>
        <begin position="72"/>
        <end position="102"/>
    </location>
</feature>
<keyword evidence="3" id="KW-1185">Reference proteome</keyword>
<organism evidence="2 3">
    <name type="scientific">Moelleriella libera RCEF 2490</name>
    <dbReference type="NCBI Taxonomy" id="1081109"/>
    <lineage>
        <taxon>Eukaryota</taxon>
        <taxon>Fungi</taxon>
        <taxon>Dikarya</taxon>
        <taxon>Ascomycota</taxon>
        <taxon>Pezizomycotina</taxon>
        <taxon>Sordariomycetes</taxon>
        <taxon>Hypocreomycetidae</taxon>
        <taxon>Hypocreales</taxon>
        <taxon>Clavicipitaceae</taxon>
        <taxon>Moelleriella</taxon>
    </lineage>
</organism>
<gene>
    <name evidence="2" type="ORF">AAL_04737</name>
</gene>
<reference evidence="2 3" key="1">
    <citation type="journal article" date="2016" name="Genome Biol. Evol.">
        <title>Divergent and convergent evolution of fungal pathogenicity.</title>
        <authorList>
            <person name="Shang Y."/>
            <person name="Xiao G."/>
            <person name="Zheng P."/>
            <person name="Cen K."/>
            <person name="Zhan S."/>
            <person name="Wang C."/>
        </authorList>
    </citation>
    <scope>NUCLEOTIDE SEQUENCE [LARGE SCALE GENOMIC DNA]</scope>
    <source>
        <strain evidence="2 3">RCEF 2490</strain>
    </source>
</reference>
<dbReference type="Proteomes" id="UP000078544">
    <property type="component" value="Unassembled WGS sequence"/>
</dbReference>
<evidence type="ECO:0000256" key="1">
    <source>
        <dbReference type="SAM" id="MobiDB-lite"/>
    </source>
</evidence>
<dbReference type="AlphaFoldDB" id="A0A168BMW7"/>
<comment type="caution">
    <text evidence="2">The sequence shown here is derived from an EMBL/GenBank/DDBJ whole genome shotgun (WGS) entry which is preliminary data.</text>
</comment>